<dbReference type="Gene3D" id="3.30.70.270">
    <property type="match status" value="1"/>
</dbReference>
<dbReference type="SMART" id="SM00267">
    <property type="entry name" value="GGDEF"/>
    <property type="match status" value="1"/>
</dbReference>
<dbReference type="PANTHER" id="PTHR33121">
    <property type="entry name" value="CYCLIC DI-GMP PHOSPHODIESTERASE PDEF"/>
    <property type="match status" value="1"/>
</dbReference>
<proteinExistence type="predicted"/>
<sequence>MENIPLSFLLSSYFSWTDKQRISVQTFASFILLIAIAGIAITVYQTGGIKYVYSHAMYIPILFAGFIIGATGGLIFAVIAGLSLGPVMPLDVVTGEQQTTFNWLFRSGLFVIAGTLSGLASSTAKQYIEQLRWIAHHNVFTDLPNRRDLLLALPELTSKKDPSEVLSLSLLSIENATELKCTFGPAVLETAIDQLTKRIESASICTYIFQPETTVLGFVLQCNQDCSSAIRDNLLASSQEAISFNGLLLHVDTRVGTVTLGKEGRSPEDYLKQAEMALAIARQKGKDSAIYQPDLVITAEENVKLLGELATAIDHHQLLLHFQPKVEMASGIIRGAEALIRWEHPVRGNVPPAAFIPRAEESTLIHSVTEFVLNQAMATIRLFQQKEIDLSVAVNVSTRNLSEPGFAELVARLMEKYQLEGKDVELEVTESALLLDVDQAITELNKLSLLNIDLSIDDYGTGYSSLQYLHKLPMSNIKIDQSFIRRLDVDRQVIHIVEATIKMAHSLGMKVIAEGVETPEAYNILKEIGCDFAQGYLIARPMPDEDFGRWYKGNGGRYP</sequence>
<reference evidence="3 4" key="1">
    <citation type="submission" date="2022-01" db="EMBL/GenBank/DDBJ databases">
        <title>Desulfofustis limnae sp. nov., a novel mesophilic sulfate-reducing bacterium isolated from marsh soil.</title>
        <authorList>
            <person name="Watanabe M."/>
            <person name="Takahashi A."/>
            <person name="Kojima H."/>
            <person name="Fukui M."/>
        </authorList>
    </citation>
    <scope>NUCLEOTIDE SEQUENCE [LARGE SCALE GENOMIC DNA]</scope>
    <source>
        <strain evidence="3 4">PPLL</strain>
    </source>
</reference>
<dbReference type="InterPro" id="IPR043128">
    <property type="entry name" value="Rev_trsase/Diguanyl_cyclase"/>
</dbReference>
<dbReference type="SMART" id="SM00052">
    <property type="entry name" value="EAL"/>
    <property type="match status" value="1"/>
</dbReference>
<dbReference type="CDD" id="cd01948">
    <property type="entry name" value="EAL"/>
    <property type="match status" value="1"/>
</dbReference>
<keyword evidence="4" id="KW-1185">Reference proteome</keyword>
<evidence type="ECO:0000259" key="2">
    <source>
        <dbReference type="PROSITE" id="PS50883"/>
    </source>
</evidence>
<dbReference type="InterPro" id="IPR035919">
    <property type="entry name" value="EAL_sf"/>
</dbReference>
<dbReference type="Gene3D" id="3.20.20.450">
    <property type="entry name" value="EAL domain"/>
    <property type="match status" value="1"/>
</dbReference>
<dbReference type="InterPro" id="IPR000160">
    <property type="entry name" value="GGDEF_dom"/>
</dbReference>
<evidence type="ECO:0000256" key="1">
    <source>
        <dbReference type="SAM" id="Phobius"/>
    </source>
</evidence>
<feature type="transmembrane region" description="Helical" evidence="1">
    <location>
        <begin position="56"/>
        <end position="83"/>
    </location>
</feature>
<feature type="domain" description="EAL" evidence="2">
    <location>
        <begin position="302"/>
        <end position="555"/>
    </location>
</feature>
<accession>A0ABN6M466</accession>
<dbReference type="RefSeq" id="WP_284154055.1">
    <property type="nucleotide sequence ID" value="NZ_AP025516.1"/>
</dbReference>
<name>A0ABN6M466_9BACT</name>
<dbReference type="InterPro" id="IPR050706">
    <property type="entry name" value="Cyclic-di-GMP_PDE-like"/>
</dbReference>
<dbReference type="EMBL" id="AP025516">
    <property type="protein sequence ID" value="BDD86995.1"/>
    <property type="molecule type" value="Genomic_DNA"/>
</dbReference>
<dbReference type="InterPro" id="IPR029787">
    <property type="entry name" value="Nucleotide_cyclase"/>
</dbReference>
<keyword evidence="1" id="KW-0812">Transmembrane</keyword>
<dbReference type="InterPro" id="IPR001633">
    <property type="entry name" value="EAL_dom"/>
</dbReference>
<dbReference type="SUPFAM" id="SSF141868">
    <property type="entry name" value="EAL domain-like"/>
    <property type="match status" value="1"/>
</dbReference>
<protein>
    <recommendedName>
        <fullName evidence="2">EAL domain-containing protein</fullName>
    </recommendedName>
</protein>
<dbReference type="Pfam" id="PF00563">
    <property type="entry name" value="EAL"/>
    <property type="match status" value="1"/>
</dbReference>
<gene>
    <name evidence="3" type="ORF">DPPLL_13600</name>
</gene>
<dbReference type="PANTHER" id="PTHR33121:SF70">
    <property type="entry name" value="SIGNALING PROTEIN YKOW"/>
    <property type="match status" value="1"/>
</dbReference>
<dbReference type="Pfam" id="PF00990">
    <property type="entry name" value="GGDEF"/>
    <property type="match status" value="1"/>
</dbReference>
<evidence type="ECO:0000313" key="3">
    <source>
        <dbReference type="EMBL" id="BDD86995.1"/>
    </source>
</evidence>
<organism evidence="3 4">
    <name type="scientific">Desulfofustis limnaeus</name>
    <dbReference type="NCBI Taxonomy" id="2740163"/>
    <lineage>
        <taxon>Bacteria</taxon>
        <taxon>Pseudomonadati</taxon>
        <taxon>Thermodesulfobacteriota</taxon>
        <taxon>Desulfobulbia</taxon>
        <taxon>Desulfobulbales</taxon>
        <taxon>Desulfocapsaceae</taxon>
        <taxon>Desulfofustis</taxon>
    </lineage>
</organism>
<dbReference type="Proteomes" id="UP000830055">
    <property type="component" value="Chromosome"/>
</dbReference>
<dbReference type="SUPFAM" id="SSF55073">
    <property type="entry name" value="Nucleotide cyclase"/>
    <property type="match status" value="1"/>
</dbReference>
<keyword evidence="1" id="KW-1133">Transmembrane helix</keyword>
<dbReference type="PROSITE" id="PS50883">
    <property type="entry name" value="EAL"/>
    <property type="match status" value="1"/>
</dbReference>
<feature type="transmembrane region" description="Helical" evidence="1">
    <location>
        <begin position="22"/>
        <end position="44"/>
    </location>
</feature>
<evidence type="ECO:0000313" key="4">
    <source>
        <dbReference type="Proteomes" id="UP000830055"/>
    </source>
</evidence>
<keyword evidence="1" id="KW-0472">Membrane</keyword>